<dbReference type="Gene3D" id="1.10.10.2910">
    <property type="match status" value="1"/>
</dbReference>
<protein>
    <submittedName>
        <fullName evidence="3">Zn-dependent peptidase ImmA, M78 family</fullName>
    </submittedName>
</protein>
<dbReference type="AlphaFoldDB" id="A0A1C4YCP8"/>
<gene>
    <name evidence="3" type="ORF">GA0070563_1066</name>
</gene>
<dbReference type="Proteomes" id="UP000183585">
    <property type="component" value="Unassembled WGS sequence"/>
</dbReference>
<dbReference type="InterPro" id="IPR052345">
    <property type="entry name" value="Rad_response_metalloprotease"/>
</dbReference>
<dbReference type="Pfam" id="PF06114">
    <property type="entry name" value="Peptidase_M78"/>
    <property type="match status" value="1"/>
</dbReference>
<organism evidence="3 4">
    <name type="scientific">Micromonospora carbonacea</name>
    <dbReference type="NCBI Taxonomy" id="47853"/>
    <lineage>
        <taxon>Bacteria</taxon>
        <taxon>Bacillati</taxon>
        <taxon>Actinomycetota</taxon>
        <taxon>Actinomycetes</taxon>
        <taxon>Micromonosporales</taxon>
        <taxon>Micromonosporaceae</taxon>
        <taxon>Micromonospora</taxon>
    </lineage>
</organism>
<dbReference type="EMBL" id="FMCT01000006">
    <property type="protein sequence ID" value="SCF18450.1"/>
    <property type="molecule type" value="Genomic_DNA"/>
</dbReference>
<dbReference type="PANTHER" id="PTHR43236">
    <property type="entry name" value="ANTITOXIN HIGA1"/>
    <property type="match status" value="1"/>
</dbReference>
<feature type="compositionally biased region" description="Basic and acidic residues" evidence="1">
    <location>
        <begin position="368"/>
        <end position="380"/>
    </location>
</feature>
<dbReference type="InterPro" id="IPR010359">
    <property type="entry name" value="IrrE_HExxH"/>
</dbReference>
<feature type="region of interest" description="Disordered" evidence="1">
    <location>
        <begin position="368"/>
        <end position="389"/>
    </location>
</feature>
<reference evidence="4" key="1">
    <citation type="submission" date="2016-06" db="EMBL/GenBank/DDBJ databases">
        <authorList>
            <person name="Varghese N."/>
            <person name="Submissions Spin"/>
        </authorList>
    </citation>
    <scope>NUCLEOTIDE SEQUENCE [LARGE SCALE GENOMIC DNA]</scope>
    <source>
        <strain evidence="4">DSM 43168</strain>
    </source>
</reference>
<evidence type="ECO:0000259" key="2">
    <source>
        <dbReference type="Pfam" id="PF06114"/>
    </source>
</evidence>
<accession>A0A1C4YCP8</accession>
<evidence type="ECO:0000256" key="1">
    <source>
        <dbReference type="SAM" id="MobiDB-lite"/>
    </source>
</evidence>
<dbReference type="PANTHER" id="PTHR43236:SF1">
    <property type="entry name" value="BLL7220 PROTEIN"/>
    <property type="match status" value="1"/>
</dbReference>
<keyword evidence="4" id="KW-1185">Reference proteome</keyword>
<sequence length="399" mass="44708">MLITVYGDRVRAARILRRMKSSDVAAKLGWPASKQTRLEYAERSYLHPAQLAEVSQLLEFPEKYFQQIPPAALAPEDLLFRAPVATPKKEKSYLAEFARSVGEVLEWLDDHHRLPPVKIPALPSNTPAAQAASEVRRSLGVGDSHPIPHLTHLAERAGVPVVMRGSTRSVALHDPDEADYEAVTEKHLGYSARVGQHGDRPVTVIRANHSWERVRWTVAHEIGHVTLHAQGINEQSEEQASLFASELLAPARFVQEELPSHVTLASLTELKLKWGISLGALITHLYSNRLIDSERFETLRRQLYTRTNSSTGRSWGRDEPGWDAREVEKPRLLVTWMERCLGFAAPNAVSQLSGLWPSDLIASMVSGQREKSLGGRERPTQKRRPASNVVELAAWRREA</sequence>
<proteinExistence type="predicted"/>
<name>A0A1C4YCP8_9ACTN</name>
<feature type="domain" description="IrrE N-terminal-like" evidence="2">
    <location>
        <begin position="186"/>
        <end position="281"/>
    </location>
</feature>
<evidence type="ECO:0000313" key="3">
    <source>
        <dbReference type="EMBL" id="SCF18450.1"/>
    </source>
</evidence>
<evidence type="ECO:0000313" key="4">
    <source>
        <dbReference type="Proteomes" id="UP000183585"/>
    </source>
</evidence>